<evidence type="ECO:0000256" key="5">
    <source>
        <dbReference type="ARBA" id="ARBA00022741"/>
    </source>
</evidence>
<dbReference type="PANTHER" id="PTHR41523">
    <property type="entry name" value="TWO-COMPONENT SYSTEM SENSOR PROTEIN"/>
    <property type="match status" value="1"/>
</dbReference>
<dbReference type="EMBL" id="AONG01000010">
    <property type="protein sequence ID" value="KIQ69120.1"/>
    <property type="molecule type" value="Genomic_DNA"/>
</dbReference>
<name>A0A0D0NLE8_9RHOB</name>
<evidence type="ECO:0000256" key="4">
    <source>
        <dbReference type="ARBA" id="ARBA00022679"/>
    </source>
</evidence>
<proteinExistence type="predicted"/>
<dbReference type="Pfam" id="PF07536">
    <property type="entry name" value="HWE_HK"/>
    <property type="match status" value="1"/>
</dbReference>
<dbReference type="Pfam" id="PF08448">
    <property type="entry name" value="PAS_4"/>
    <property type="match status" value="1"/>
</dbReference>
<evidence type="ECO:0000256" key="1">
    <source>
        <dbReference type="ARBA" id="ARBA00000085"/>
    </source>
</evidence>
<keyword evidence="6" id="KW-0418">Kinase</keyword>
<evidence type="ECO:0000313" key="9">
    <source>
        <dbReference type="EMBL" id="KIQ69120.1"/>
    </source>
</evidence>
<dbReference type="SMART" id="SM00911">
    <property type="entry name" value="HWE_HK"/>
    <property type="match status" value="1"/>
</dbReference>
<feature type="domain" description="Signal transduction histidine kinase HWE region" evidence="8">
    <location>
        <begin position="144"/>
        <end position="224"/>
    </location>
</feature>
<dbReference type="eggNOG" id="COG3829">
    <property type="taxonomic scope" value="Bacteria"/>
</dbReference>
<dbReference type="InterPro" id="IPR011102">
    <property type="entry name" value="Sig_transdc_His_kinase_HWE"/>
</dbReference>
<dbReference type="Proteomes" id="UP000035100">
    <property type="component" value="Unassembled WGS sequence"/>
</dbReference>
<dbReference type="Gene3D" id="3.30.565.10">
    <property type="entry name" value="Histidine kinase-like ATPase, C-terminal domain"/>
    <property type="match status" value="1"/>
</dbReference>
<comment type="catalytic activity">
    <reaction evidence="1">
        <text>ATP + protein L-histidine = ADP + protein N-phospho-L-histidine.</text>
        <dbReference type="EC" id="2.7.13.3"/>
    </reaction>
</comment>
<evidence type="ECO:0000256" key="3">
    <source>
        <dbReference type="ARBA" id="ARBA00022553"/>
    </source>
</evidence>
<reference evidence="9 10" key="1">
    <citation type="submission" date="2013-01" db="EMBL/GenBank/DDBJ databases">
        <authorList>
            <person name="Fiebig A."/>
            <person name="Goeker M."/>
            <person name="Klenk H.-P.P."/>
        </authorList>
    </citation>
    <scope>NUCLEOTIDE SEQUENCE [LARGE SCALE GENOMIC DNA]</scope>
    <source>
        <strain evidence="9 10">DSM 24838</strain>
    </source>
</reference>
<evidence type="ECO:0000256" key="6">
    <source>
        <dbReference type="ARBA" id="ARBA00022777"/>
    </source>
</evidence>
<dbReference type="SUPFAM" id="SSF55785">
    <property type="entry name" value="PYP-like sensor domain (PAS domain)"/>
    <property type="match status" value="1"/>
</dbReference>
<keyword evidence="5" id="KW-0547">Nucleotide-binding</keyword>
<dbReference type="InterPro" id="IPR035965">
    <property type="entry name" value="PAS-like_dom_sf"/>
</dbReference>
<dbReference type="OrthoDB" id="489241at2"/>
<dbReference type="AlphaFoldDB" id="A0A0D0NLE8"/>
<comment type="caution">
    <text evidence="9">The sequence shown here is derived from an EMBL/GenBank/DDBJ whole genome shotgun (WGS) entry which is preliminary data.</text>
</comment>
<keyword evidence="10" id="KW-1185">Reference proteome</keyword>
<dbReference type="Gene3D" id="3.30.450.20">
    <property type="entry name" value="PAS domain"/>
    <property type="match status" value="1"/>
</dbReference>
<dbReference type="InterPro" id="IPR036890">
    <property type="entry name" value="HATPase_C_sf"/>
</dbReference>
<dbReference type="PANTHER" id="PTHR41523:SF8">
    <property type="entry name" value="ETHYLENE RESPONSE SENSOR PROTEIN"/>
    <property type="match status" value="1"/>
</dbReference>
<dbReference type="InterPro" id="IPR013656">
    <property type="entry name" value="PAS_4"/>
</dbReference>
<keyword evidence="7" id="KW-0067">ATP-binding</keyword>
<keyword evidence="4" id="KW-0808">Transferase</keyword>
<dbReference type="EC" id="2.7.13.3" evidence="2"/>
<evidence type="ECO:0000256" key="2">
    <source>
        <dbReference type="ARBA" id="ARBA00012438"/>
    </source>
</evidence>
<dbReference type="GO" id="GO:0004673">
    <property type="term" value="F:protein histidine kinase activity"/>
    <property type="evidence" value="ECO:0007669"/>
    <property type="project" value="UniProtKB-EC"/>
</dbReference>
<evidence type="ECO:0000256" key="7">
    <source>
        <dbReference type="ARBA" id="ARBA00022840"/>
    </source>
</evidence>
<protein>
    <recommendedName>
        <fullName evidence="2">histidine kinase</fullName>
        <ecNumber evidence="2">2.7.13.3</ecNumber>
    </recommendedName>
</protein>
<evidence type="ECO:0000259" key="8">
    <source>
        <dbReference type="SMART" id="SM00911"/>
    </source>
</evidence>
<keyword evidence="3" id="KW-0597">Phosphoprotein</keyword>
<gene>
    <name evidence="9" type="ORF">Wenmar_02189</name>
</gene>
<dbReference type="SUPFAM" id="SSF55874">
    <property type="entry name" value="ATPase domain of HSP90 chaperone/DNA topoisomerase II/histidine kinase"/>
    <property type="match status" value="1"/>
</dbReference>
<dbReference type="NCBIfam" id="TIGR00229">
    <property type="entry name" value="sensory_box"/>
    <property type="match status" value="1"/>
</dbReference>
<dbReference type="RefSeq" id="WP_018304757.1">
    <property type="nucleotide sequence ID" value="NZ_KB902315.1"/>
</dbReference>
<organism evidence="9 10">
    <name type="scientific">Wenxinia marina DSM 24838</name>
    <dbReference type="NCBI Taxonomy" id="1123501"/>
    <lineage>
        <taxon>Bacteria</taxon>
        <taxon>Pseudomonadati</taxon>
        <taxon>Pseudomonadota</taxon>
        <taxon>Alphaproteobacteria</taxon>
        <taxon>Rhodobacterales</taxon>
        <taxon>Roseobacteraceae</taxon>
        <taxon>Wenxinia</taxon>
    </lineage>
</organism>
<accession>A0A0D0NLE8</accession>
<dbReference type="eggNOG" id="COG3920">
    <property type="taxonomic scope" value="Bacteria"/>
</dbReference>
<dbReference type="GO" id="GO:0005524">
    <property type="term" value="F:ATP binding"/>
    <property type="evidence" value="ECO:0007669"/>
    <property type="project" value="UniProtKB-KW"/>
</dbReference>
<dbReference type="InterPro" id="IPR000014">
    <property type="entry name" value="PAS"/>
</dbReference>
<sequence length="337" mass="36562">MTDLHHLGPAEPDRLHYILDSLVAFVALLTPEGRLKDVSRNALEAGGVQFADVENRLFWECTWYTHDSVAAARMKDAVERAARGETSRYDEVVRTIGDGRLDIDVQIAPVRDTSGAVIEIVASATDISARVAGQRQTQALMADMSHRIKNILSTVRALARMTRRTARSESAFDDFIGRVDALTALHDALNRTREADEFFVELAESVLAPYLADRRSRFSIRGPHRTLQRDQAKLLGLCINELATNAAKYGALSTPDGRVDVELRAEGGTATFAWRETGVPGTTEPTHKGFGTLFVSETLGSIFDAAASRQYGADGLTVTVTGTDARLFATASPGAAA</sequence>
<evidence type="ECO:0000313" key="10">
    <source>
        <dbReference type="Proteomes" id="UP000035100"/>
    </source>
</evidence>
<dbReference type="STRING" id="1123501.Wenmar_02189"/>